<dbReference type="InterPro" id="IPR052018">
    <property type="entry name" value="PHP_domain"/>
</dbReference>
<feature type="region of interest" description="Disordered" evidence="1">
    <location>
        <begin position="1"/>
        <end position="21"/>
    </location>
</feature>
<evidence type="ECO:0000313" key="4">
    <source>
        <dbReference type="Proteomes" id="UP001224392"/>
    </source>
</evidence>
<dbReference type="InterPro" id="IPR004013">
    <property type="entry name" value="PHP_dom"/>
</dbReference>
<dbReference type="PANTHER" id="PTHR42924">
    <property type="entry name" value="EXONUCLEASE"/>
    <property type="match status" value="1"/>
</dbReference>
<dbReference type="SMART" id="SM00481">
    <property type="entry name" value="POLIIIAc"/>
    <property type="match status" value="1"/>
</dbReference>
<keyword evidence="4" id="KW-1185">Reference proteome</keyword>
<dbReference type="CDD" id="cd07438">
    <property type="entry name" value="PHP_HisPPase_AMP"/>
    <property type="match status" value="1"/>
</dbReference>
<gene>
    <name evidence="3" type="ORF">MNKW57_18050</name>
</gene>
<accession>A0ABQ6LZJ5</accession>
<proteinExistence type="predicted"/>
<name>A0ABQ6LZJ5_9GAMM</name>
<evidence type="ECO:0000256" key="1">
    <source>
        <dbReference type="SAM" id="MobiDB-lite"/>
    </source>
</evidence>
<dbReference type="SUPFAM" id="SSF89550">
    <property type="entry name" value="PHP domain-like"/>
    <property type="match status" value="1"/>
</dbReference>
<sequence length="307" mass="32695">MCTAESPQNSRSVGPSREMPFHGQVDLHCHSSCSDGILSPAALVSRAKANGVEVLALTDHDTCAGIAEAVAAGAGLGVEVIAGIEVSVAWGKRQLHVLGLGVDPEHPSMEALVQAQRRRREARAEIIAQRLEKRGFHGALAGARAQMEEGAEVLARPHFARWLVAAGHVDSATRAFKKLLGPGKIGDVKPDWPELAEVVELLHECGGLAVLAHPLKYGFTRTVLRRLLSAFEECGGDAVEVVCGQQTPVQTRDLAAMAVEAGLAGSIGSDFHTPGQPWAELGIARMPDGVEPVWNLWQNGRPIRPVR</sequence>
<feature type="domain" description="Polymerase/histidinol phosphatase N-terminal" evidence="2">
    <location>
        <begin position="25"/>
        <end position="90"/>
    </location>
</feature>
<organism evidence="3 4">
    <name type="scientific">Biformimicrobium ophioploci</name>
    <dbReference type="NCBI Taxonomy" id="3036711"/>
    <lineage>
        <taxon>Bacteria</taxon>
        <taxon>Pseudomonadati</taxon>
        <taxon>Pseudomonadota</taxon>
        <taxon>Gammaproteobacteria</taxon>
        <taxon>Cellvibrionales</taxon>
        <taxon>Microbulbiferaceae</taxon>
        <taxon>Biformimicrobium</taxon>
    </lineage>
</organism>
<dbReference type="InterPro" id="IPR003141">
    <property type="entry name" value="Pol/His_phosphatase_N"/>
</dbReference>
<comment type="caution">
    <text evidence="3">The sequence shown here is derived from an EMBL/GenBank/DDBJ whole genome shotgun (WGS) entry which is preliminary data.</text>
</comment>
<dbReference type="Gene3D" id="3.20.20.140">
    <property type="entry name" value="Metal-dependent hydrolases"/>
    <property type="match status" value="1"/>
</dbReference>
<feature type="compositionally biased region" description="Polar residues" evidence="1">
    <location>
        <begin position="1"/>
        <end position="13"/>
    </location>
</feature>
<evidence type="ECO:0000313" key="3">
    <source>
        <dbReference type="EMBL" id="GMG87484.1"/>
    </source>
</evidence>
<dbReference type="PANTHER" id="PTHR42924:SF3">
    <property type="entry name" value="POLYMERASE_HISTIDINOL PHOSPHATASE N-TERMINAL DOMAIN-CONTAINING PROTEIN"/>
    <property type="match status" value="1"/>
</dbReference>
<dbReference type="Proteomes" id="UP001224392">
    <property type="component" value="Unassembled WGS sequence"/>
</dbReference>
<dbReference type="EMBL" id="BSYJ01000003">
    <property type="protein sequence ID" value="GMG87484.1"/>
    <property type="molecule type" value="Genomic_DNA"/>
</dbReference>
<dbReference type="InterPro" id="IPR016195">
    <property type="entry name" value="Pol/histidinol_Pase-like"/>
</dbReference>
<dbReference type="Gene3D" id="1.10.150.650">
    <property type="match status" value="1"/>
</dbReference>
<evidence type="ECO:0000259" key="2">
    <source>
        <dbReference type="SMART" id="SM00481"/>
    </source>
</evidence>
<reference evidence="3 4" key="1">
    <citation type="submission" date="2023-04" db="EMBL/GenBank/DDBJ databases">
        <title>Marinobulbifer ophiurae gen. nov., sp. Nov., isolate from tissue of brittle star Ophioplocus japonicus.</title>
        <authorList>
            <person name="Kawano K."/>
            <person name="Sawayama S."/>
            <person name="Nakagawa S."/>
        </authorList>
    </citation>
    <scope>NUCLEOTIDE SEQUENCE [LARGE SCALE GENOMIC DNA]</scope>
    <source>
        <strain evidence="3 4">NKW57</strain>
    </source>
</reference>
<dbReference type="Pfam" id="PF02811">
    <property type="entry name" value="PHP"/>
    <property type="match status" value="1"/>
</dbReference>
<protein>
    <submittedName>
        <fullName evidence="3">PHP domain-containing protein</fullName>
    </submittedName>
</protein>